<dbReference type="AlphaFoldDB" id="D6GUH2"/>
<dbReference type="EMBL" id="GG745546">
    <property type="protein sequence ID" value="EFD93100.1"/>
    <property type="molecule type" value="Genomic_DNA"/>
</dbReference>
<reference evidence="2 3" key="1">
    <citation type="journal article" date="2010" name="Proc. Natl. Acad. Sci. U.S.A.">
        <title>Enigmatic, ultrasmall, uncultivated Archaea.</title>
        <authorList>
            <person name="Baker B.J."/>
            <person name="Comolli L.R."/>
            <person name="Dick G.J."/>
            <person name="Hauser L.J."/>
            <person name="Hyatt D."/>
            <person name="Dill B.D."/>
            <person name="Land M.L."/>
            <person name="Verberkmoes N.C."/>
            <person name="Hettich R.L."/>
            <person name="Banfield J.F."/>
        </authorList>
    </citation>
    <scope>NUCLEOTIDE SEQUENCE [LARGE SCALE GENOMIC DNA]</scope>
</reference>
<protein>
    <submittedName>
        <fullName evidence="2">Uncharacterized protein</fullName>
    </submittedName>
</protein>
<organism evidence="2 3">
    <name type="scientific">Candidatus Parvarchaeum acidophilus ARMAN-5</name>
    <dbReference type="NCBI Taxonomy" id="662762"/>
    <lineage>
        <taxon>Archaea</taxon>
        <taxon>Candidatus Parvarchaeota</taxon>
        <taxon>Candidatus Parvarchaeum</taxon>
    </lineage>
</organism>
<keyword evidence="1" id="KW-0472">Membrane</keyword>
<proteinExistence type="predicted"/>
<keyword evidence="1" id="KW-1133">Transmembrane helix</keyword>
<evidence type="ECO:0000313" key="3">
    <source>
        <dbReference type="Proteomes" id="UP000009376"/>
    </source>
</evidence>
<feature type="transmembrane region" description="Helical" evidence="1">
    <location>
        <begin position="73"/>
        <end position="95"/>
    </location>
</feature>
<dbReference type="Proteomes" id="UP000009376">
    <property type="component" value="Unassembled WGS sequence"/>
</dbReference>
<gene>
    <name evidence="2" type="ORF">BJBARM5_0109</name>
</gene>
<evidence type="ECO:0000313" key="2">
    <source>
        <dbReference type="EMBL" id="EFD93100.1"/>
    </source>
</evidence>
<accession>D6GUH2</accession>
<sequence length="99" mass="10950">MTVKYLNNYMKRQRKPIIRKNMLLALSIAGIIVGVAIITTVVNGYLKMASNNFSYGSVTLGNNLIAHQEAYDAYIIAIAAILTASSLFLLLRLLFKKGK</sequence>
<keyword evidence="1" id="KW-0812">Transmembrane</keyword>
<feature type="transmembrane region" description="Helical" evidence="1">
    <location>
        <begin position="21"/>
        <end position="46"/>
    </location>
</feature>
<evidence type="ECO:0000256" key="1">
    <source>
        <dbReference type="SAM" id="Phobius"/>
    </source>
</evidence>
<name>D6GUH2_PARA5</name>